<feature type="transmembrane region" description="Helical" evidence="2">
    <location>
        <begin position="135"/>
        <end position="156"/>
    </location>
</feature>
<dbReference type="AlphaFoldDB" id="A0A173WYW8"/>
<dbReference type="PANTHER" id="PTHR45726">
    <property type="entry name" value="LEUKOTRIENE A-4 HYDROLASE"/>
    <property type="match status" value="1"/>
</dbReference>
<dbReference type="Pfam" id="PF01433">
    <property type="entry name" value="Peptidase_M1"/>
    <property type="match status" value="1"/>
</dbReference>
<gene>
    <name evidence="4" type="ORF">ERS852407_00212</name>
</gene>
<accession>A0A173WYW8</accession>
<feature type="transmembrane region" description="Helical" evidence="2">
    <location>
        <begin position="253"/>
        <end position="269"/>
    </location>
</feature>
<evidence type="ECO:0000256" key="1">
    <source>
        <dbReference type="PIRSR" id="PIRSR634015-3"/>
    </source>
</evidence>
<evidence type="ECO:0000313" key="5">
    <source>
        <dbReference type="Proteomes" id="UP000095651"/>
    </source>
</evidence>
<feature type="transmembrane region" description="Helical" evidence="2">
    <location>
        <begin position="50"/>
        <end position="74"/>
    </location>
</feature>
<dbReference type="InterPro" id="IPR027268">
    <property type="entry name" value="Peptidase_M4/M1_CTD_sf"/>
</dbReference>
<feature type="binding site" evidence="1">
    <location>
        <position position="580"/>
    </location>
    <ligand>
        <name>Zn(2+)</name>
        <dbReference type="ChEBI" id="CHEBI:29105"/>
        <note>catalytic</note>
    </ligand>
</feature>
<evidence type="ECO:0000313" key="4">
    <source>
        <dbReference type="EMBL" id="CUN44663.1"/>
    </source>
</evidence>
<dbReference type="InterPro" id="IPR014782">
    <property type="entry name" value="Peptidase_M1_dom"/>
</dbReference>
<feature type="binding site" evidence="1">
    <location>
        <position position="584"/>
    </location>
    <ligand>
        <name>Zn(2+)</name>
        <dbReference type="ChEBI" id="CHEBI:29105"/>
        <note>catalytic</note>
    </ligand>
</feature>
<evidence type="ECO:0000256" key="2">
    <source>
        <dbReference type="SAM" id="Phobius"/>
    </source>
</evidence>
<dbReference type="Proteomes" id="UP000095651">
    <property type="component" value="Unassembled WGS sequence"/>
</dbReference>
<feature type="transmembrane region" description="Helical" evidence="2">
    <location>
        <begin position="100"/>
        <end position="123"/>
    </location>
</feature>
<dbReference type="Gene3D" id="1.10.390.10">
    <property type="entry name" value="Neutral Protease Domain 2"/>
    <property type="match status" value="1"/>
</dbReference>
<dbReference type="GO" id="GO:0008237">
    <property type="term" value="F:metallopeptidase activity"/>
    <property type="evidence" value="ECO:0007669"/>
    <property type="project" value="InterPro"/>
</dbReference>
<dbReference type="EMBL" id="CYZE01000001">
    <property type="protein sequence ID" value="CUN44663.1"/>
    <property type="molecule type" value="Genomic_DNA"/>
</dbReference>
<keyword evidence="2" id="KW-1133">Transmembrane helix</keyword>
<evidence type="ECO:0000259" key="3">
    <source>
        <dbReference type="Pfam" id="PF01433"/>
    </source>
</evidence>
<keyword evidence="1" id="KW-0479">Metal-binding</keyword>
<feature type="domain" description="Peptidase M1 membrane alanine aminopeptidase" evidence="3">
    <location>
        <begin position="534"/>
        <end position="638"/>
    </location>
</feature>
<comment type="cofactor">
    <cofactor evidence="1">
        <name>Zn(2+)</name>
        <dbReference type="ChEBI" id="CHEBI:29105"/>
    </cofactor>
    <text evidence="1">Binds 1 zinc ion per subunit.</text>
</comment>
<reference evidence="4 5" key="1">
    <citation type="submission" date="2015-09" db="EMBL/GenBank/DDBJ databases">
        <authorList>
            <consortium name="Pathogen Informatics"/>
        </authorList>
    </citation>
    <scope>NUCLEOTIDE SEQUENCE [LARGE SCALE GENOMIC DNA]</scope>
    <source>
        <strain evidence="4 5">2789STDY5608850</strain>
    </source>
</reference>
<keyword evidence="1" id="KW-0862">Zinc</keyword>
<dbReference type="InterPro" id="IPR034015">
    <property type="entry name" value="M1_LTA4H"/>
</dbReference>
<dbReference type="PANTHER" id="PTHR45726:SF3">
    <property type="entry name" value="LEUKOTRIENE A-4 HYDROLASE"/>
    <property type="match status" value="1"/>
</dbReference>
<dbReference type="GO" id="GO:0008270">
    <property type="term" value="F:zinc ion binding"/>
    <property type="evidence" value="ECO:0007669"/>
    <property type="project" value="InterPro"/>
</dbReference>
<proteinExistence type="predicted"/>
<name>A0A173WYW8_9FIRM</name>
<dbReference type="SUPFAM" id="SSF55486">
    <property type="entry name" value="Metalloproteases ('zincins'), catalytic domain"/>
    <property type="match status" value="1"/>
</dbReference>
<feature type="binding site" evidence="1">
    <location>
        <position position="604"/>
    </location>
    <ligand>
        <name>Zn(2+)</name>
        <dbReference type="ChEBI" id="CHEBI:29105"/>
        <note>catalytic</note>
    </ligand>
</feature>
<keyword evidence="2" id="KW-0472">Membrane</keyword>
<protein>
    <submittedName>
        <fullName evidence="4">Membrane protein</fullName>
    </submittedName>
</protein>
<dbReference type="RefSeq" id="WP_055652656.1">
    <property type="nucleotide sequence ID" value="NZ_CABIXC010000001.1"/>
</dbReference>
<keyword evidence="2" id="KW-0812">Transmembrane</keyword>
<feature type="transmembrane region" description="Helical" evidence="2">
    <location>
        <begin position="213"/>
        <end position="232"/>
    </location>
</feature>
<sequence length="729" mass="81211">MNASSLFRVEFGRLMRNRLAWLAAALTALAPIAGYSFYHPTFGDSMGALYLANPMLIGGMAGTLLFALLILAALDQPARSGTAALIETIIPPVKMHAIRLLAVLSLAVLTSLAVGILYLPYTMWKLNIVFSFSDYWLAVLLFLLSGPVMGTLAAAMAIQITGRLDVSVLALLAAVIFSRSRWCSQYFLAHWNIPLVSTLSDAFGSAVVWRTAFYSRLVWLCLLGGGWLLSLLCVRQYGKGAAGSLIHRIKRPVLPISSILLLLLGAVLWNRQPFIDHCPEDWISMETADRFHEHLTTESTSLNVTIDSFLMGTLSGEASWQIRNNSGSPQELYFNLNSGYRVRSITANGEPLPFEDLKNDYIASRELRCTLPADEEISLVITYGGMPRIWNAQERELSGNYISSRGIYLASHHLAPTVAGCAPVEDEDTPVTLTITLPAAMTPVSTGSPKQLSDNRDGTVSWVITDQGTDRIQLFAGDYVYKELATGSGMPIQFYYSKKYQSRLENGALELMEQAIAYCTSHYGPRSFTEDKPFKIVQLTAFQFGGFANRSISGMGETYFSDENLNNPDKGPASAEVLAHEIIHQWWGLGATLYDPEDEDWNDEGITVYTTYRLMSEIMGEDYARENYTDKWKAVMEDQHASFYQRHPEYLDRLPKRYSNEILASRSGSNWYDGNALMIYRAAEKTGPQKIDEIWSELYTRQASGLSDMITLTDFLDACGLKKGEVERE</sequence>
<organism evidence="4 5">
    <name type="scientific">Hungatella hathewayi</name>
    <dbReference type="NCBI Taxonomy" id="154046"/>
    <lineage>
        <taxon>Bacteria</taxon>
        <taxon>Bacillati</taxon>
        <taxon>Bacillota</taxon>
        <taxon>Clostridia</taxon>
        <taxon>Lachnospirales</taxon>
        <taxon>Lachnospiraceae</taxon>
        <taxon>Hungatella</taxon>
    </lineage>
</organism>